<evidence type="ECO:0000313" key="2">
    <source>
        <dbReference type="Proteomes" id="UP000013520"/>
    </source>
</evidence>
<protein>
    <submittedName>
        <fullName evidence="1">Uncharacterized protein</fullName>
    </submittedName>
</protein>
<reference evidence="1 2" key="1">
    <citation type="submission" date="2012-01" db="EMBL/GenBank/DDBJ databases">
        <title>Complete sequence of Desulfotomaculum gibsoniae DSM 7213.</title>
        <authorList>
            <consortium name="US DOE Joint Genome Institute"/>
            <person name="Lucas S."/>
            <person name="Han J."/>
            <person name="Lapidus A."/>
            <person name="Cheng J.-F."/>
            <person name="Goodwin L."/>
            <person name="Pitluck S."/>
            <person name="Peters L."/>
            <person name="Ovchinnikova G."/>
            <person name="Teshima H."/>
            <person name="Detter J.C."/>
            <person name="Han C."/>
            <person name="Tapia R."/>
            <person name="Land M."/>
            <person name="Hauser L."/>
            <person name="Kyrpides N."/>
            <person name="Ivanova N."/>
            <person name="Pagani I."/>
            <person name="Parshina S."/>
            <person name="Plugge C."/>
            <person name="Muyzer G."/>
            <person name="Kuever J."/>
            <person name="Ivanova A."/>
            <person name="Nazina T."/>
            <person name="Klenk H.-P."/>
            <person name="Brambilla E."/>
            <person name="Spring S."/>
            <person name="Stams A.F."/>
            <person name="Woyke T."/>
        </authorList>
    </citation>
    <scope>NUCLEOTIDE SEQUENCE [LARGE SCALE GENOMIC DNA]</scope>
    <source>
        <strain evidence="1 2">DSM 7213</strain>
    </source>
</reference>
<name>R4KI76_9FIRM</name>
<evidence type="ECO:0000313" key="1">
    <source>
        <dbReference type="EMBL" id="AGL02319.1"/>
    </source>
</evidence>
<dbReference type="KEGG" id="dgi:Desgi_2925"/>
<dbReference type="AlphaFoldDB" id="R4KI76"/>
<sequence>MSIIDLIFRKSSNLMEFKNRAQKLRQSEKEVKKEDVVTNA</sequence>
<proteinExistence type="predicted"/>
<accession>R4KI76</accession>
<dbReference type="Proteomes" id="UP000013520">
    <property type="component" value="Chromosome"/>
</dbReference>
<keyword evidence="2" id="KW-1185">Reference proteome</keyword>
<dbReference type="EMBL" id="CP003273">
    <property type="protein sequence ID" value="AGL02319.1"/>
    <property type="molecule type" value="Genomic_DNA"/>
</dbReference>
<gene>
    <name evidence="1" type="ORF">Desgi_2925</name>
</gene>
<organism evidence="1 2">
    <name type="scientific">Desulfoscipio gibsoniae DSM 7213</name>
    <dbReference type="NCBI Taxonomy" id="767817"/>
    <lineage>
        <taxon>Bacteria</taxon>
        <taxon>Bacillati</taxon>
        <taxon>Bacillota</taxon>
        <taxon>Clostridia</taxon>
        <taxon>Eubacteriales</taxon>
        <taxon>Desulfallaceae</taxon>
        <taxon>Desulfoscipio</taxon>
    </lineage>
</organism>
<dbReference type="HOGENOM" id="CLU_3288446_0_0_9"/>